<evidence type="ECO:0000256" key="1">
    <source>
        <dbReference type="SAM" id="MobiDB-lite"/>
    </source>
</evidence>
<dbReference type="EMBL" id="GL883007">
    <property type="protein sequence ID" value="EGG24171.1"/>
    <property type="molecule type" value="Genomic_DNA"/>
</dbReference>
<feature type="region of interest" description="Disordered" evidence="1">
    <location>
        <begin position="273"/>
        <end position="312"/>
    </location>
</feature>
<feature type="compositionally biased region" description="Polar residues" evidence="1">
    <location>
        <begin position="276"/>
        <end position="305"/>
    </location>
</feature>
<proteinExistence type="predicted"/>
<organism evidence="2 3">
    <name type="scientific">Cavenderia fasciculata</name>
    <name type="common">Slime mold</name>
    <name type="synonym">Dictyostelium fasciculatum</name>
    <dbReference type="NCBI Taxonomy" id="261658"/>
    <lineage>
        <taxon>Eukaryota</taxon>
        <taxon>Amoebozoa</taxon>
        <taxon>Evosea</taxon>
        <taxon>Eumycetozoa</taxon>
        <taxon>Dictyostelia</taxon>
        <taxon>Acytosteliales</taxon>
        <taxon>Cavenderiaceae</taxon>
        <taxon>Cavenderia</taxon>
    </lineage>
</organism>
<dbReference type="AlphaFoldDB" id="F4PKP7"/>
<evidence type="ECO:0000313" key="2">
    <source>
        <dbReference type="EMBL" id="EGG24171.1"/>
    </source>
</evidence>
<dbReference type="KEGG" id="dfa:DFA_06318"/>
<keyword evidence="3" id="KW-1185">Reference proteome</keyword>
<evidence type="ECO:0000313" key="3">
    <source>
        <dbReference type="Proteomes" id="UP000007797"/>
    </source>
</evidence>
<accession>F4PKP7</accession>
<gene>
    <name evidence="2" type="ORF">DFA_06318</name>
</gene>
<sequence>MYNNFHLRNEIIREAIGLPFNAMIVDDELSSSPFLTSNSNRPLHTSNHLPSRPEYMYVSQSGPIDQKFSKKPRFILTQQPQSQIPTIDPTLYISQTEMLEKKYGIPTVPFCNCDQPETCFSCNVNRINDGIVYRPDNVEGVARELNTSAKWTKELLRKMDKYLANYGPKLDAAQLKVFTSLFLNQNLLSLLRKRLSTQKAPTIIAMDWSLGSLVLFRYIDVYQKRRSSLTLRREAQSAAWIHVGQRRSDLRLFQLLCNRQCLQRPIKCTTVGRHQPTITSASSRPNTQPPTNQRIGKTQKGQAPTSRPLLAKSVPVNNRSLLEYNGID</sequence>
<name>F4PKP7_CACFS</name>
<dbReference type="Proteomes" id="UP000007797">
    <property type="component" value="Unassembled WGS sequence"/>
</dbReference>
<reference evidence="3" key="1">
    <citation type="journal article" date="2011" name="Genome Res.">
        <title>Phylogeny-wide analysis of social amoeba genomes highlights ancient origins for complex intercellular communication.</title>
        <authorList>
            <person name="Heidel A.J."/>
            <person name="Lawal H.M."/>
            <person name="Felder M."/>
            <person name="Schilde C."/>
            <person name="Helps N.R."/>
            <person name="Tunggal B."/>
            <person name="Rivero F."/>
            <person name="John U."/>
            <person name="Schleicher M."/>
            <person name="Eichinger L."/>
            <person name="Platzer M."/>
            <person name="Noegel A.A."/>
            <person name="Schaap P."/>
            <person name="Gloeckner G."/>
        </authorList>
    </citation>
    <scope>NUCLEOTIDE SEQUENCE [LARGE SCALE GENOMIC DNA]</scope>
    <source>
        <strain evidence="3">SH3</strain>
    </source>
</reference>
<dbReference type="GeneID" id="14876101"/>
<protein>
    <submittedName>
        <fullName evidence="2">Uncharacterized protein</fullName>
    </submittedName>
</protein>
<dbReference type="RefSeq" id="XP_004362022.1">
    <property type="nucleotide sequence ID" value="XM_004361965.1"/>
</dbReference>